<dbReference type="Pfam" id="PF01425">
    <property type="entry name" value="Amidase"/>
    <property type="match status" value="1"/>
</dbReference>
<accession>A0A0H5NGA5</accession>
<dbReference type="GO" id="GO:0004040">
    <property type="term" value="F:amidase activity"/>
    <property type="evidence" value="ECO:0007669"/>
    <property type="project" value="UniProtKB-EC"/>
</dbReference>
<evidence type="ECO:0000256" key="2">
    <source>
        <dbReference type="ARBA" id="ARBA00009199"/>
    </source>
</evidence>
<gene>
    <name evidence="5" type="primary">nylA_1</name>
    <name evidence="5" type="ORF">ERS450000_00722</name>
</gene>
<dbReference type="GeneID" id="61134035"/>
<dbReference type="NCBIfam" id="NF005899">
    <property type="entry name" value="PRK07869.1"/>
    <property type="match status" value="1"/>
</dbReference>
<dbReference type="Gene3D" id="3.90.1300.10">
    <property type="entry name" value="Amidase signature (AS) domain"/>
    <property type="match status" value="1"/>
</dbReference>
<comment type="catalytic activity">
    <reaction evidence="1">
        <text>a monocarboxylic acid amide + H2O = a monocarboxylate + NH4(+)</text>
        <dbReference type="Rhea" id="RHEA:12020"/>
        <dbReference type="ChEBI" id="CHEBI:15377"/>
        <dbReference type="ChEBI" id="CHEBI:28938"/>
        <dbReference type="ChEBI" id="CHEBI:35757"/>
        <dbReference type="ChEBI" id="CHEBI:83628"/>
        <dbReference type="EC" id="3.5.1.4"/>
    </reaction>
</comment>
<dbReference type="InterPro" id="IPR023631">
    <property type="entry name" value="Amidase_dom"/>
</dbReference>
<dbReference type="SUPFAM" id="SSF75304">
    <property type="entry name" value="Amidase signature (AS) enzymes"/>
    <property type="match status" value="1"/>
</dbReference>
<dbReference type="PROSITE" id="PS00571">
    <property type="entry name" value="AMIDASES"/>
    <property type="match status" value="1"/>
</dbReference>
<dbReference type="EC" id="3.5.1.4" evidence="3"/>
<evidence type="ECO:0000256" key="3">
    <source>
        <dbReference type="ARBA" id="ARBA00012922"/>
    </source>
</evidence>
<dbReference type="AlphaFoldDB" id="A0A0H5NGA5"/>
<evidence type="ECO:0000259" key="4">
    <source>
        <dbReference type="Pfam" id="PF01425"/>
    </source>
</evidence>
<dbReference type="InterPro" id="IPR000120">
    <property type="entry name" value="Amidase"/>
</dbReference>
<dbReference type="InterPro" id="IPR020556">
    <property type="entry name" value="Amidase_CS"/>
</dbReference>
<dbReference type="OMA" id="WNTDHTA"/>
<name>A0A0H5NGA5_NOCFR</name>
<organism evidence="5 6">
    <name type="scientific">Nocardia farcinica</name>
    <dbReference type="NCBI Taxonomy" id="37329"/>
    <lineage>
        <taxon>Bacteria</taxon>
        <taxon>Bacillati</taxon>
        <taxon>Actinomycetota</taxon>
        <taxon>Actinomycetes</taxon>
        <taxon>Mycobacteriales</taxon>
        <taxon>Nocardiaceae</taxon>
        <taxon>Nocardia</taxon>
    </lineage>
</organism>
<evidence type="ECO:0000313" key="6">
    <source>
        <dbReference type="Proteomes" id="UP000057820"/>
    </source>
</evidence>
<sequence>MPPIHAFVDDALADHDAVELARQVAARTVSPAELATAALDRARRVNDTLRAVAATYPEPRFAPEGRGALSGIPTYIKDNVDVAGLPTQHGSVAFTAPAARRDGRVTRQFLATGVTVLGKSRLPEFGLTPTTEFATQEPARNPWHLNHSPGGSSGGAAALVASGVVPLAHGNDGGGSIRIPAACAGLVGLKTSRGRLLDSEQTRLMPLNLVSEGVLTRTVRDSAAFLAAAERYHRNPALPPIGEVMGPAMRRLRIGLVTESPTGAVVDEPTMAAVEATARILEKAGHIVEPTSPPVTTRFVHDFTLYWAFLADVLTTTGRFGFGASWNTADAEHATRGLRAYHRRTLHQTPAALRRLRRFRHVYDTWLARHDVILSPVVAHTAPELGYFAGTSSFDELLARMANFVSFTPVNNVAGSPAIAIPAGLSPDGLPVAIHLSAAYGDERTLLELAYLLEAEQPFPRIDGRAPAV</sequence>
<dbReference type="InterPro" id="IPR036928">
    <property type="entry name" value="AS_sf"/>
</dbReference>
<dbReference type="PANTHER" id="PTHR11895">
    <property type="entry name" value="TRANSAMIDASE"/>
    <property type="match status" value="1"/>
</dbReference>
<feature type="domain" description="Amidase" evidence="4">
    <location>
        <begin position="39"/>
        <end position="447"/>
    </location>
</feature>
<proteinExistence type="inferred from homology"/>
<dbReference type="Proteomes" id="UP000057820">
    <property type="component" value="Chromosome 1"/>
</dbReference>
<dbReference type="KEGG" id="nfr:ERS450000_00722"/>
<reference evidence="6" key="1">
    <citation type="submission" date="2015-03" db="EMBL/GenBank/DDBJ databases">
        <authorList>
            <consortium name="Pathogen Informatics"/>
        </authorList>
    </citation>
    <scope>NUCLEOTIDE SEQUENCE [LARGE SCALE GENOMIC DNA]</scope>
    <source>
        <strain evidence="6">NCTC11134</strain>
    </source>
</reference>
<keyword evidence="5" id="KW-0378">Hydrolase</keyword>
<evidence type="ECO:0000313" key="5">
    <source>
        <dbReference type="EMBL" id="CRY74523.1"/>
    </source>
</evidence>
<comment type="similarity">
    <text evidence="2">Belongs to the amidase family.</text>
</comment>
<dbReference type="RefSeq" id="WP_011209858.1">
    <property type="nucleotide sequence ID" value="NZ_CP031418.1"/>
</dbReference>
<dbReference type="EMBL" id="LN868938">
    <property type="protein sequence ID" value="CRY74523.1"/>
    <property type="molecule type" value="Genomic_DNA"/>
</dbReference>
<dbReference type="PANTHER" id="PTHR11895:SF7">
    <property type="entry name" value="GLUTAMYL-TRNA(GLN) AMIDOTRANSFERASE SUBUNIT A, MITOCHONDRIAL"/>
    <property type="match status" value="1"/>
</dbReference>
<protein>
    <recommendedName>
        <fullName evidence="3">amidase</fullName>
        <ecNumber evidence="3">3.5.1.4</ecNumber>
    </recommendedName>
</protein>
<evidence type="ECO:0000256" key="1">
    <source>
        <dbReference type="ARBA" id="ARBA00001311"/>
    </source>
</evidence>